<dbReference type="InterPro" id="IPR018891">
    <property type="entry name" value="AIPR_C"/>
</dbReference>
<keyword evidence="3" id="KW-1185">Reference proteome</keyword>
<dbReference type="Pfam" id="PF10592">
    <property type="entry name" value="AIPR"/>
    <property type="match status" value="1"/>
</dbReference>
<sequence>MTGFDYKDYLGDNKTVNSEIENTITESPEMFLLCNNGITIVCTDFEQKRNKLVKIENPQIVNGCQTSNSLFNQRNSLNTEKVKLLVRLISTESPGISNKIVRGTNKQNQVLEEAFETTRSFHQDTMETRPLVWFHQTRKSV</sequence>
<gene>
    <name evidence="2" type="ORF">IQ236_00700</name>
</gene>
<dbReference type="Proteomes" id="UP000640725">
    <property type="component" value="Unassembled WGS sequence"/>
</dbReference>
<evidence type="ECO:0000313" key="2">
    <source>
        <dbReference type="EMBL" id="MBE9141739.1"/>
    </source>
</evidence>
<reference evidence="2 3" key="1">
    <citation type="submission" date="2020-10" db="EMBL/GenBank/DDBJ databases">
        <authorList>
            <person name="Castelo-Branco R."/>
            <person name="Eusebio N."/>
            <person name="Adriana R."/>
            <person name="Vieira A."/>
            <person name="Brugerolle De Fraissinette N."/>
            <person name="Rezende De Castro R."/>
            <person name="Schneider M.P."/>
            <person name="Vasconcelos V."/>
            <person name="Leao P.N."/>
        </authorList>
    </citation>
    <scope>NUCLEOTIDE SEQUENCE [LARGE SCALE GENOMIC DNA]</scope>
    <source>
        <strain evidence="2 3">LEGE 06226</strain>
    </source>
</reference>
<accession>A0ABR9U6L0</accession>
<dbReference type="RefSeq" id="WP_193867502.1">
    <property type="nucleotide sequence ID" value="NZ_JADEWU010000001.1"/>
</dbReference>
<comment type="caution">
    <text evidence="2">The sequence shown here is derived from an EMBL/GenBank/DDBJ whole genome shotgun (WGS) entry which is preliminary data.</text>
</comment>
<dbReference type="EMBL" id="JADEWU010000001">
    <property type="protein sequence ID" value="MBE9141739.1"/>
    <property type="molecule type" value="Genomic_DNA"/>
</dbReference>
<name>A0ABR9U6L0_9CYAN</name>
<protein>
    <submittedName>
        <fullName evidence="2">AIPR family protein</fullName>
    </submittedName>
</protein>
<feature type="domain" description="Abortive phage infection protein C-terminal" evidence="1">
    <location>
        <begin position="8"/>
        <end position="127"/>
    </location>
</feature>
<organism evidence="2 3">
    <name type="scientific">Planktothrix mougeotii LEGE 06226</name>
    <dbReference type="NCBI Taxonomy" id="1828728"/>
    <lineage>
        <taxon>Bacteria</taxon>
        <taxon>Bacillati</taxon>
        <taxon>Cyanobacteriota</taxon>
        <taxon>Cyanophyceae</taxon>
        <taxon>Oscillatoriophycideae</taxon>
        <taxon>Oscillatoriales</taxon>
        <taxon>Microcoleaceae</taxon>
        <taxon>Planktothrix</taxon>
    </lineage>
</organism>
<evidence type="ECO:0000259" key="1">
    <source>
        <dbReference type="Pfam" id="PF10592"/>
    </source>
</evidence>
<evidence type="ECO:0000313" key="3">
    <source>
        <dbReference type="Proteomes" id="UP000640725"/>
    </source>
</evidence>
<proteinExistence type="predicted"/>